<feature type="domain" description="Rhodanese" evidence="2">
    <location>
        <begin position="80"/>
        <end position="141"/>
    </location>
</feature>
<name>A0AAW5SWX3_9MYCO</name>
<reference evidence="3" key="2">
    <citation type="journal article" date="2022" name="BMC Genomics">
        <title>Comparative genome analysis of mycobacteria focusing on tRNA and non-coding RNA.</title>
        <authorList>
            <person name="Behra P.R.K."/>
            <person name="Pettersson B.M.F."/>
            <person name="Ramesh M."/>
            <person name="Das S."/>
            <person name="Dasgupta S."/>
            <person name="Kirsebom L.A."/>
        </authorList>
    </citation>
    <scope>NUCLEOTIDE SEQUENCE</scope>
    <source>
        <strain evidence="3">DSM 44242</strain>
    </source>
</reference>
<dbReference type="CDD" id="cd00158">
    <property type="entry name" value="RHOD"/>
    <property type="match status" value="1"/>
</dbReference>
<dbReference type="SMART" id="SM00450">
    <property type="entry name" value="RHOD"/>
    <property type="match status" value="1"/>
</dbReference>
<dbReference type="Gene3D" id="3.40.250.10">
    <property type="entry name" value="Rhodanese-like domain"/>
    <property type="match status" value="1"/>
</dbReference>
<feature type="chain" id="PRO_5043801059" evidence="1">
    <location>
        <begin position="26"/>
        <end position="142"/>
    </location>
</feature>
<comment type="caution">
    <text evidence="3">The sequence shown here is derived from an EMBL/GenBank/DDBJ whole genome shotgun (WGS) entry which is preliminary data.</text>
</comment>
<keyword evidence="1" id="KW-0732">Signal</keyword>
<dbReference type="PANTHER" id="PTHR45431">
    <property type="entry name" value="RHODANESE-LIKE DOMAIN-CONTAINING PROTEIN 15, CHLOROPLASTIC"/>
    <property type="match status" value="1"/>
</dbReference>
<dbReference type="AlphaFoldDB" id="A0AAW5SWX3"/>
<evidence type="ECO:0000259" key="2">
    <source>
        <dbReference type="PROSITE" id="PS50206"/>
    </source>
</evidence>
<dbReference type="InterPro" id="IPR001763">
    <property type="entry name" value="Rhodanese-like_dom"/>
</dbReference>
<proteinExistence type="predicted"/>
<sequence>MVNRMGVGALTVAAAVSLVACGASADPPSVSSGAVSVTGHRLLDADEFAATIGQSDTLTVNVHVPYEGDIPGTDLSIPFDRIAENSDRLPAGRDATIAVYCRSGPMSTTAAETLKSLGYTDVVELDGGMKAWRASGRPLVRT</sequence>
<gene>
    <name evidence="3" type="ORF">H5P34_03390</name>
</gene>
<reference evidence="3" key="1">
    <citation type="submission" date="2020-07" db="EMBL/GenBank/DDBJ databases">
        <authorList>
            <person name="Pettersson B.M.F."/>
            <person name="Behra P.R.K."/>
            <person name="Ramesh M."/>
            <person name="Das S."/>
            <person name="Dasgupta S."/>
            <person name="Kirsebom L.A."/>
        </authorList>
    </citation>
    <scope>NUCLEOTIDE SEQUENCE</scope>
    <source>
        <strain evidence="3">DSM 44242</strain>
    </source>
</reference>
<dbReference type="SUPFAM" id="SSF52821">
    <property type="entry name" value="Rhodanese/Cell cycle control phosphatase"/>
    <property type="match status" value="1"/>
</dbReference>
<accession>A0AAW5SWX3</accession>
<dbReference type="PROSITE" id="PS50206">
    <property type="entry name" value="RHODANESE_3"/>
    <property type="match status" value="1"/>
</dbReference>
<dbReference type="Pfam" id="PF00581">
    <property type="entry name" value="Rhodanese"/>
    <property type="match status" value="1"/>
</dbReference>
<protein>
    <submittedName>
        <fullName evidence="3">Rhodanese-like domain-containing protein</fullName>
    </submittedName>
</protein>
<evidence type="ECO:0000313" key="3">
    <source>
        <dbReference type="EMBL" id="MCV7387092.1"/>
    </source>
</evidence>
<dbReference type="RefSeq" id="WP_036447759.1">
    <property type="nucleotide sequence ID" value="NZ_JACKVC010000009.1"/>
</dbReference>
<feature type="signal peptide" evidence="1">
    <location>
        <begin position="1"/>
        <end position="25"/>
    </location>
</feature>
<dbReference type="InterPro" id="IPR036873">
    <property type="entry name" value="Rhodanese-like_dom_sf"/>
</dbReference>
<dbReference type="EMBL" id="JACKVC010000009">
    <property type="protein sequence ID" value="MCV7387092.1"/>
    <property type="molecule type" value="Genomic_DNA"/>
</dbReference>
<organism evidence="3 4">
    <name type="scientific">Mycolicibacterium porcinum</name>
    <dbReference type="NCBI Taxonomy" id="39693"/>
    <lineage>
        <taxon>Bacteria</taxon>
        <taxon>Bacillati</taxon>
        <taxon>Actinomycetota</taxon>
        <taxon>Actinomycetes</taxon>
        <taxon>Mycobacteriales</taxon>
        <taxon>Mycobacteriaceae</taxon>
        <taxon>Mycolicibacterium</taxon>
    </lineage>
</organism>
<evidence type="ECO:0000256" key="1">
    <source>
        <dbReference type="SAM" id="SignalP"/>
    </source>
</evidence>
<dbReference type="PROSITE" id="PS51257">
    <property type="entry name" value="PROKAR_LIPOPROTEIN"/>
    <property type="match status" value="1"/>
</dbReference>
<dbReference type="InterPro" id="IPR052367">
    <property type="entry name" value="Thiosulfate_ST/Rhodanese-like"/>
</dbReference>
<evidence type="ECO:0000313" key="4">
    <source>
        <dbReference type="Proteomes" id="UP001141659"/>
    </source>
</evidence>
<dbReference type="Proteomes" id="UP001141659">
    <property type="component" value="Unassembled WGS sequence"/>
</dbReference>
<dbReference type="PANTHER" id="PTHR45431:SF3">
    <property type="entry name" value="RHODANESE-LIKE DOMAIN-CONTAINING PROTEIN 15, CHLOROPLASTIC"/>
    <property type="match status" value="1"/>
</dbReference>